<dbReference type="AlphaFoldDB" id="A0AAV1LWY3"/>
<dbReference type="InterPro" id="IPR043502">
    <property type="entry name" value="DNA/RNA_pol_sf"/>
</dbReference>
<dbReference type="Pfam" id="PF00078">
    <property type="entry name" value="RVT_1"/>
    <property type="match status" value="1"/>
</dbReference>
<evidence type="ECO:0000259" key="9">
    <source>
        <dbReference type="Pfam" id="PF17917"/>
    </source>
</evidence>
<accession>A0AAV1LWY3</accession>
<organism evidence="10 11">
    <name type="scientific">Parnassius mnemosyne</name>
    <name type="common">clouded apollo</name>
    <dbReference type="NCBI Taxonomy" id="213953"/>
    <lineage>
        <taxon>Eukaryota</taxon>
        <taxon>Metazoa</taxon>
        <taxon>Ecdysozoa</taxon>
        <taxon>Arthropoda</taxon>
        <taxon>Hexapoda</taxon>
        <taxon>Insecta</taxon>
        <taxon>Pterygota</taxon>
        <taxon>Neoptera</taxon>
        <taxon>Endopterygota</taxon>
        <taxon>Lepidoptera</taxon>
        <taxon>Glossata</taxon>
        <taxon>Ditrysia</taxon>
        <taxon>Papilionoidea</taxon>
        <taxon>Papilionidae</taxon>
        <taxon>Parnassiinae</taxon>
        <taxon>Parnassini</taxon>
        <taxon>Parnassius</taxon>
        <taxon>Driopa</taxon>
    </lineage>
</organism>
<keyword evidence="6" id="KW-0378">Hydrolase</keyword>
<dbReference type="CDD" id="cd09274">
    <property type="entry name" value="RNase_HI_RT_Ty3"/>
    <property type="match status" value="1"/>
</dbReference>
<evidence type="ECO:0000256" key="7">
    <source>
        <dbReference type="ARBA" id="ARBA00022918"/>
    </source>
</evidence>
<proteinExistence type="predicted"/>
<dbReference type="InterPro" id="IPR000477">
    <property type="entry name" value="RT_dom"/>
</dbReference>
<evidence type="ECO:0000259" key="8">
    <source>
        <dbReference type="Pfam" id="PF00078"/>
    </source>
</evidence>
<evidence type="ECO:0000256" key="6">
    <source>
        <dbReference type="ARBA" id="ARBA00022801"/>
    </source>
</evidence>
<evidence type="ECO:0000256" key="4">
    <source>
        <dbReference type="ARBA" id="ARBA00022722"/>
    </source>
</evidence>
<dbReference type="InterPro" id="IPR050951">
    <property type="entry name" value="Retrovirus_Pol_polyprotein"/>
</dbReference>
<evidence type="ECO:0000256" key="3">
    <source>
        <dbReference type="ARBA" id="ARBA00022695"/>
    </source>
</evidence>
<name>A0AAV1LWY3_9NEOP</name>
<dbReference type="GO" id="GO:0004519">
    <property type="term" value="F:endonuclease activity"/>
    <property type="evidence" value="ECO:0007669"/>
    <property type="project" value="UniProtKB-KW"/>
</dbReference>
<keyword evidence="11" id="KW-1185">Reference proteome</keyword>
<evidence type="ECO:0000256" key="1">
    <source>
        <dbReference type="ARBA" id="ARBA00012493"/>
    </source>
</evidence>
<dbReference type="GO" id="GO:0003964">
    <property type="term" value="F:RNA-directed DNA polymerase activity"/>
    <property type="evidence" value="ECO:0007669"/>
    <property type="project" value="UniProtKB-KW"/>
</dbReference>
<evidence type="ECO:0000256" key="5">
    <source>
        <dbReference type="ARBA" id="ARBA00022759"/>
    </source>
</evidence>
<dbReference type="PANTHER" id="PTHR37984:SF5">
    <property type="entry name" value="PROTEIN NYNRIN-LIKE"/>
    <property type="match status" value="1"/>
</dbReference>
<dbReference type="FunFam" id="3.30.70.270:FF:000020">
    <property type="entry name" value="Transposon Tf2-6 polyprotein-like Protein"/>
    <property type="match status" value="1"/>
</dbReference>
<reference evidence="10 11" key="1">
    <citation type="submission" date="2023-11" db="EMBL/GenBank/DDBJ databases">
        <authorList>
            <person name="Hedman E."/>
            <person name="Englund M."/>
            <person name="Stromberg M."/>
            <person name="Nyberg Akerstrom W."/>
            <person name="Nylinder S."/>
            <person name="Jareborg N."/>
            <person name="Kallberg Y."/>
            <person name="Kronander E."/>
        </authorList>
    </citation>
    <scope>NUCLEOTIDE SEQUENCE [LARGE SCALE GENOMIC DNA]</scope>
</reference>
<dbReference type="InterPro" id="IPR043128">
    <property type="entry name" value="Rev_trsase/Diguanyl_cyclase"/>
</dbReference>
<dbReference type="SUPFAM" id="SSF56672">
    <property type="entry name" value="DNA/RNA polymerases"/>
    <property type="match status" value="1"/>
</dbReference>
<keyword evidence="2" id="KW-0808">Transferase</keyword>
<protein>
    <recommendedName>
        <fullName evidence="1">RNA-directed DNA polymerase</fullName>
        <ecNumber evidence="1">2.7.7.49</ecNumber>
    </recommendedName>
</protein>
<keyword evidence="5" id="KW-0255">Endonuclease</keyword>
<dbReference type="PANTHER" id="PTHR37984">
    <property type="entry name" value="PROTEIN CBG26694"/>
    <property type="match status" value="1"/>
</dbReference>
<dbReference type="FunFam" id="3.10.20.370:FF:000001">
    <property type="entry name" value="Retrovirus-related Pol polyprotein from transposon 17.6-like protein"/>
    <property type="match status" value="1"/>
</dbReference>
<dbReference type="EC" id="2.7.7.49" evidence="1"/>
<gene>
    <name evidence="10" type="ORF">PARMNEM_LOCUS17604</name>
</gene>
<evidence type="ECO:0000313" key="10">
    <source>
        <dbReference type="EMBL" id="CAK1598637.1"/>
    </source>
</evidence>
<dbReference type="InterPro" id="IPR041373">
    <property type="entry name" value="RT_RNaseH"/>
</dbReference>
<keyword evidence="7" id="KW-0695">RNA-directed DNA polymerase</keyword>
<dbReference type="Proteomes" id="UP001314205">
    <property type="component" value="Unassembled WGS sequence"/>
</dbReference>
<feature type="domain" description="Reverse transcriptase RNase H-like" evidence="9">
    <location>
        <begin position="147"/>
        <end position="250"/>
    </location>
</feature>
<keyword evidence="3" id="KW-0548">Nucleotidyltransferase</keyword>
<dbReference type="Pfam" id="PF17917">
    <property type="entry name" value="RT_RNaseH"/>
    <property type="match status" value="1"/>
</dbReference>
<evidence type="ECO:0000313" key="11">
    <source>
        <dbReference type="Proteomes" id="UP001314205"/>
    </source>
</evidence>
<dbReference type="Gene3D" id="3.30.70.270">
    <property type="match status" value="2"/>
</dbReference>
<sequence length="314" mass="36652">MNTEHLSGLQGLQCFVYLDDIVIYSYDLQTHINNPSNVFDRLRYFNPKLQPDKCEFLRKEVSYLGHIITNEGVKPNPGKTKAIQQFTQPRCPKDIKSFMGLVSYYRRFIPNLTKIAKPLTNLLKKNVPIDWQNEQQLAFETLKNYPDFTKPFELTCDASNFAISAILSQGPIGNDRPVAYASRTLNKAEYNYSITEKDCLAILFGTKVFRLYLYGRHFKIITDHRSLKWLFNCKDPGSELVRWRLKLEEFNYEVEYKKGKINSNADAFRSLLIRLYKMILSQIRNLPPPTKNLKLLKILNILQTFSKNSLNWVT</sequence>
<keyword evidence="4" id="KW-0540">Nuclease</keyword>
<feature type="domain" description="Reverse transcriptase" evidence="8">
    <location>
        <begin position="11"/>
        <end position="68"/>
    </location>
</feature>
<dbReference type="GO" id="GO:0016787">
    <property type="term" value="F:hydrolase activity"/>
    <property type="evidence" value="ECO:0007669"/>
    <property type="project" value="UniProtKB-KW"/>
</dbReference>
<dbReference type="EMBL" id="CAVLGL010000104">
    <property type="protein sequence ID" value="CAK1598637.1"/>
    <property type="molecule type" value="Genomic_DNA"/>
</dbReference>
<evidence type="ECO:0000256" key="2">
    <source>
        <dbReference type="ARBA" id="ARBA00022679"/>
    </source>
</evidence>
<comment type="caution">
    <text evidence="10">The sequence shown here is derived from an EMBL/GenBank/DDBJ whole genome shotgun (WGS) entry which is preliminary data.</text>
</comment>